<comment type="subcellular location">
    <subcellularLocation>
        <location evidence="1">Membrane</location>
        <topology evidence="1">Multi-pass membrane protein</topology>
    </subcellularLocation>
</comment>
<dbReference type="EMBL" id="UYJE01004683">
    <property type="protein sequence ID" value="VDI30412.1"/>
    <property type="molecule type" value="Genomic_DNA"/>
</dbReference>
<evidence type="ECO:0000256" key="2">
    <source>
        <dbReference type="ARBA" id="ARBA00022448"/>
    </source>
</evidence>
<organism evidence="14 15">
    <name type="scientific">Mytilus galloprovincialis</name>
    <name type="common">Mediterranean mussel</name>
    <dbReference type="NCBI Taxonomy" id="29158"/>
    <lineage>
        <taxon>Eukaryota</taxon>
        <taxon>Metazoa</taxon>
        <taxon>Spiralia</taxon>
        <taxon>Lophotrochozoa</taxon>
        <taxon>Mollusca</taxon>
        <taxon>Bivalvia</taxon>
        <taxon>Autobranchia</taxon>
        <taxon>Pteriomorphia</taxon>
        <taxon>Mytilida</taxon>
        <taxon>Mytiloidea</taxon>
        <taxon>Mytilidae</taxon>
        <taxon>Mytilinae</taxon>
        <taxon>Mytilus</taxon>
    </lineage>
</organism>
<dbReference type="Proteomes" id="UP000596742">
    <property type="component" value="Unassembled WGS sequence"/>
</dbReference>
<dbReference type="AlphaFoldDB" id="A0A8B6E7I8"/>
<feature type="transmembrane region" description="Helical" evidence="11">
    <location>
        <begin position="535"/>
        <end position="555"/>
    </location>
</feature>
<dbReference type="SUPFAM" id="SSF81324">
    <property type="entry name" value="Voltage-gated potassium channels"/>
    <property type="match status" value="1"/>
</dbReference>
<evidence type="ECO:0000256" key="9">
    <source>
        <dbReference type="ARBA" id="ARBA00023286"/>
    </source>
</evidence>
<keyword evidence="6 11" id="KW-0472">Membrane</keyword>
<evidence type="ECO:0000256" key="4">
    <source>
        <dbReference type="ARBA" id="ARBA00022989"/>
    </source>
</evidence>
<evidence type="ECO:0000313" key="14">
    <source>
        <dbReference type="EMBL" id="VDI30412.1"/>
    </source>
</evidence>
<gene>
    <name evidence="14" type="ORF">MGAL_10B041054</name>
</gene>
<evidence type="ECO:0000256" key="10">
    <source>
        <dbReference type="ARBA" id="ARBA00023303"/>
    </source>
</evidence>
<dbReference type="InterPro" id="IPR015683">
    <property type="entry name" value="Ionotropic_Glu_rcpt"/>
</dbReference>
<proteinExistence type="predicted"/>
<keyword evidence="2" id="KW-0813">Transport</keyword>
<evidence type="ECO:0000256" key="1">
    <source>
        <dbReference type="ARBA" id="ARBA00004141"/>
    </source>
</evidence>
<protein>
    <submittedName>
        <fullName evidence="14">Uncharacterized protein</fullName>
    </submittedName>
</protein>
<keyword evidence="15" id="KW-1185">Reference proteome</keyword>
<dbReference type="Gene3D" id="3.40.190.10">
    <property type="entry name" value="Periplasmic binding protein-like II"/>
    <property type="match status" value="1"/>
</dbReference>
<comment type="caution">
    <text evidence="14">The sequence shown here is derived from an EMBL/GenBank/DDBJ whole genome shotgun (WGS) entry which is preliminary data.</text>
</comment>
<evidence type="ECO:0000256" key="5">
    <source>
        <dbReference type="ARBA" id="ARBA00023065"/>
    </source>
</evidence>
<keyword evidence="4 11" id="KW-1133">Transmembrane helix</keyword>
<accession>A0A8B6E7I8</accession>
<dbReference type="InterPro" id="IPR019594">
    <property type="entry name" value="Glu/Gly-bd"/>
</dbReference>
<dbReference type="Gene3D" id="1.10.287.70">
    <property type="match status" value="1"/>
</dbReference>
<dbReference type="PANTHER" id="PTHR18966">
    <property type="entry name" value="IONOTROPIC GLUTAMATE RECEPTOR"/>
    <property type="match status" value="1"/>
</dbReference>
<dbReference type="GO" id="GO:0016020">
    <property type="term" value="C:membrane"/>
    <property type="evidence" value="ECO:0007669"/>
    <property type="project" value="UniProtKB-SubCell"/>
</dbReference>
<sequence length="741" mass="83596">MSIQKHAIEAIVIVSVLKYSGWREIVIFHDNTTTQTVTQVTDILAHAGVFVIVYNIDLYTECQLTGILSRLKVDPIGSALNVTMICTVNSSITVLNSANDFHNKYVEAQLRVQHITKWIIFSDSNFSQDDLSSFNLDNIVFLNLMSEKQKHKVACCELNLPYMLQTLMWTKSGRQLSNMGVVSQNGDVSIYGQFFPNTKNGFNGRMLRVTTLEQADLVVSSLSINPDREKVIDFTYPFLFDHVTVVYAKPGERKWQTLIKPFETSVIVMIGVSLIAISFIYGLQERWNPINHTISKRQSPSLYHSFWYMYGALLSQGGEPLPVSLAGRTLVSGWWIFCIVSIAVYSGNLTASLAVHKSKLPFTSLEEMVKQKEFKWGTLGSSAFQTVFKESTVPTYAAIWNGIVEFNKSDPSVLSKSGEEHLQKLYNGNYAFIMAKQYIDFETAGHCNLVLLNEHMARNEVAFALANNSPFVRILSNAGKYCCSYFHEKNGKCVDESSVNLQCSSAQSVRGTTEKQRVKTGDSDEFDLSKEQIHIVYSASVAGFILLLLMCYIGHKCRMKSSKKEIPKQENISLNSSSSSVHEYFEPNVNHYDIINDHVIIHDDQSANPYLDVIMNSSDTTSESNTSSDIKNADSTGYLNPYQTLTDNDNSTVHIYNTNISCCNNTNEPPYPKATKSSVHAHSYQTLAHGCNEEKHVYNKLRNVYKIPQNCRLYRSDVIVFSQHEDVLVRTDIGNIRRYSF</sequence>
<dbReference type="GO" id="GO:0015276">
    <property type="term" value="F:ligand-gated monoatomic ion channel activity"/>
    <property type="evidence" value="ECO:0007669"/>
    <property type="project" value="InterPro"/>
</dbReference>
<feature type="transmembrane region" description="Helical" evidence="11">
    <location>
        <begin position="262"/>
        <end position="283"/>
    </location>
</feature>
<keyword evidence="10" id="KW-0407">Ion channel</keyword>
<keyword evidence="8" id="KW-0325">Glycoprotein</keyword>
<keyword evidence="9" id="KW-1071">Ligand-gated ion channel</keyword>
<evidence type="ECO:0000259" key="13">
    <source>
        <dbReference type="Pfam" id="PF10613"/>
    </source>
</evidence>
<dbReference type="OrthoDB" id="9997229at2759"/>
<evidence type="ECO:0000256" key="7">
    <source>
        <dbReference type="ARBA" id="ARBA00023170"/>
    </source>
</evidence>
<reference evidence="14" key="1">
    <citation type="submission" date="2018-11" db="EMBL/GenBank/DDBJ databases">
        <authorList>
            <person name="Alioto T."/>
            <person name="Alioto T."/>
        </authorList>
    </citation>
    <scope>NUCLEOTIDE SEQUENCE</scope>
</reference>
<dbReference type="Pfam" id="PF00060">
    <property type="entry name" value="Lig_chan"/>
    <property type="match status" value="1"/>
</dbReference>
<feature type="transmembrane region" description="Helical" evidence="11">
    <location>
        <begin position="334"/>
        <end position="355"/>
    </location>
</feature>
<dbReference type="Pfam" id="PF10613">
    <property type="entry name" value="Lig_chan-Glu_bd"/>
    <property type="match status" value="1"/>
</dbReference>
<dbReference type="SUPFAM" id="SSF53850">
    <property type="entry name" value="Periplasmic binding protein-like II"/>
    <property type="match status" value="1"/>
</dbReference>
<evidence type="ECO:0000256" key="6">
    <source>
        <dbReference type="ARBA" id="ARBA00023136"/>
    </source>
</evidence>
<feature type="domain" description="Ionotropic glutamate receptor C-terminal" evidence="12">
    <location>
        <begin position="268"/>
        <end position="563"/>
    </location>
</feature>
<evidence type="ECO:0000256" key="3">
    <source>
        <dbReference type="ARBA" id="ARBA00022692"/>
    </source>
</evidence>
<evidence type="ECO:0000256" key="11">
    <source>
        <dbReference type="SAM" id="Phobius"/>
    </source>
</evidence>
<keyword evidence="7" id="KW-0675">Receptor</keyword>
<name>A0A8B6E7I8_MYTGA</name>
<evidence type="ECO:0000256" key="8">
    <source>
        <dbReference type="ARBA" id="ARBA00023180"/>
    </source>
</evidence>
<dbReference type="InterPro" id="IPR001320">
    <property type="entry name" value="Iontro_rcpt_C"/>
</dbReference>
<evidence type="ECO:0000259" key="12">
    <source>
        <dbReference type="Pfam" id="PF00060"/>
    </source>
</evidence>
<keyword evidence="3 11" id="KW-0812">Transmembrane</keyword>
<feature type="domain" description="Ionotropic glutamate receptor L-glutamate and glycine-binding" evidence="13">
    <location>
        <begin position="190"/>
        <end position="250"/>
    </location>
</feature>
<evidence type="ECO:0000313" key="15">
    <source>
        <dbReference type="Proteomes" id="UP000596742"/>
    </source>
</evidence>
<keyword evidence="5" id="KW-0406">Ion transport</keyword>